<dbReference type="AlphaFoldDB" id="A0A9W6ZV19"/>
<reference evidence="3" key="1">
    <citation type="journal article" date="2023" name="Commun. Biol.">
        <title>Genome analysis of Parmales, the sister group of diatoms, reveals the evolutionary specialization of diatoms from phago-mixotrophs to photoautotrophs.</title>
        <authorList>
            <person name="Ban H."/>
            <person name="Sato S."/>
            <person name="Yoshikawa S."/>
            <person name="Yamada K."/>
            <person name="Nakamura Y."/>
            <person name="Ichinomiya M."/>
            <person name="Sato N."/>
            <person name="Blanc-Mathieu R."/>
            <person name="Endo H."/>
            <person name="Kuwata A."/>
            <person name="Ogata H."/>
        </authorList>
    </citation>
    <scope>NUCLEOTIDE SEQUENCE [LARGE SCALE GENOMIC DNA]</scope>
    <source>
        <strain evidence="3">NIES 3701</strain>
    </source>
</reference>
<evidence type="ECO:0000313" key="2">
    <source>
        <dbReference type="EMBL" id="GMH57877.1"/>
    </source>
</evidence>
<feature type="transmembrane region" description="Helical" evidence="1">
    <location>
        <begin position="151"/>
        <end position="173"/>
    </location>
</feature>
<feature type="transmembrane region" description="Helical" evidence="1">
    <location>
        <begin position="499"/>
        <end position="518"/>
    </location>
</feature>
<keyword evidence="1" id="KW-0472">Membrane</keyword>
<comment type="caution">
    <text evidence="2">The sequence shown here is derived from an EMBL/GenBank/DDBJ whole genome shotgun (WGS) entry which is preliminary data.</text>
</comment>
<feature type="transmembrane region" description="Helical" evidence="1">
    <location>
        <begin position="460"/>
        <end position="479"/>
    </location>
</feature>
<feature type="transmembrane region" description="Helical" evidence="1">
    <location>
        <begin position="185"/>
        <end position="206"/>
    </location>
</feature>
<feature type="transmembrane region" description="Helical" evidence="1">
    <location>
        <begin position="87"/>
        <end position="107"/>
    </location>
</feature>
<evidence type="ECO:0000313" key="3">
    <source>
        <dbReference type="Proteomes" id="UP001165085"/>
    </source>
</evidence>
<dbReference type="EMBL" id="BRXY01000049">
    <property type="protein sequence ID" value="GMH57877.1"/>
    <property type="molecule type" value="Genomic_DNA"/>
</dbReference>
<gene>
    <name evidence="2" type="ORF">TrST_g5895</name>
</gene>
<keyword evidence="3" id="KW-1185">Reference proteome</keyword>
<dbReference type="Proteomes" id="UP001165085">
    <property type="component" value="Unassembled WGS sequence"/>
</dbReference>
<feature type="transmembrane region" description="Helical" evidence="1">
    <location>
        <begin position="539"/>
        <end position="558"/>
    </location>
</feature>
<proteinExistence type="predicted"/>
<evidence type="ECO:0000256" key="1">
    <source>
        <dbReference type="SAM" id="Phobius"/>
    </source>
</evidence>
<feature type="transmembrane region" description="Helical" evidence="1">
    <location>
        <begin position="639"/>
        <end position="660"/>
    </location>
</feature>
<dbReference type="OrthoDB" id="10632966at2759"/>
<keyword evidence="1" id="KW-0812">Transmembrane</keyword>
<keyword evidence="1" id="KW-1133">Transmembrane helix</keyword>
<organism evidence="2 3">
    <name type="scientific">Triparma strigata</name>
    <dbReference type="NCBI Taxonomy" id="1606541"/>
    <lineage>
        <taxon>Eukaryota</taxon>
        <taxon>Sar</taxon>
        <taxon>Stramenopiles</taxon>
        <taxon>Ochrophyta</taxon>
        <taxon>Bolidophyceae</taxon>
        <taxon>Parmales</taxon>
        <taxon>Triparmaceae</taxon>
        <taxon>Triparma</taxon>
    </lineage>
</organism>
<feature type="transmembrane region" description="Helical" evidence="1">
    <location>
        <begin position="595"/>
        <end position="618"/>
    </location>
</feature>
<protein>
    <submittedName>
        <fullName evidence="2">Uncharacterized protein</fullName>
    </submittedName>
</protein>
<name>A0A9W6ZV19_9STRA</name>
<sequence length="824" mass="91418">MPSTPTFRVAFGGLALSYVCLQKLTRHQPPHIKTLLPLLSDAFKTVAKTLVTPFSTSYSSPIAATLTTISEYYLGEPDSLQRSINPVLLFSITVISAVSFVSIAVRVKKKVWKLLNKPPSPLPIRKIQLSTIYASAIAALYDAVVCCTQRPAINTLAIALISGGLVAAPSMWWSRDQGIEDKAGLSLLVYCGVCTAATFGTMGVSLLPQHSFAARTSLSIATFTVFLVLRGLENLTGTYFVTPVVKRIYLNTIEPVCVFIDSVVCKTLNLFQVGIRKTCSFILTHLIVPIFNAAKKMFSLTHTYFISPIFKAAKKTCSYVLTHLISPILNAAKKTCSYVLTHLINPICNAAKMTRNKVLELTQIAASDLQTHLLSPLHERCLKPLKLFLLESLIRLISGSARTAKKIGAVTHKHFLSPIFKAFKHVTRATLNLINVRLLTPLLKITKQLIIASHKHTLRFIKSTIYPLVTPFAALVASYEFGRNGLTHLQKSDADIVSVFVFSFASITTGAVAMVLLGRRCRTRADWLARRNYKLLSRGLNNLASLFEITGVVVYSHSDLGILDFISYALRKMYPAARSAAALLANYVRYLSSTIYFAVCLLVMNVSTAIWTAASYLAKVTKKVLKVIFKTVKKTLVQVWRNPFLCLLLNAFIITSAIYLKNHHPDFSIAQHANDVRVDFCRRLNTAMRWIIRVMNLPLDSFTRTYLLLKSSRTFSALQQLGTALNSLHSKADALDFWRWFGSRTFAGVTAISHLTVSRVMRSITPVNTHAHGNPLATWDEKTIIVASFGRLNTKLIIVPVLALSGIKIPLVSTFLLLSWMFTR</sequence>
<accession>A0A9W6ZV19</accession>
<feature type="transmembrane region" description="Helical" evidence="1">
    <location>
        <begin position="797"/>
        <end position="822"/>
    </location>
</feature>